<dbReference type="EMBL" id="MLCO01000136">
    <property type="protein sequence ID" value="ONG52612.1"/>
    <property type="molecule type" value="Genomic_DNA"/>
</dbReference>
<dbReference type="SUPFAM" id="SSF51004">
    <property type="entry name" value="C-terminal (heme d1) domain of cytochrome cd1-nitrite reductase"/>
    <property type="match status" value="1"/>
</dbReference>
<dbReference type="InterPro" id="IPR011048">
    <property type="entry name" value="Haem_d1_sf"/>
</dbReference>
<evidence type="ECO:0000256" key="1">
    <source>
        <dbReference type="SAM" id="SignalP"/>
    </source>
</evidence>
<comment type="caution">
    <text evidence="2">The sequence shown here is derived from an EMBL/GenBank/DDBJ whole genome shotgun (WGS) entry which is preliminary data.</text>
</comment>
<evidence type="ECO:0000313" key="2">
    <source>
        <dbReference type="EMBL" id="ONG52612.1"/>
    </source>
</evidence>
<feature type="chain" id="PRO_5012030477" description="Mandelate racemase" evidence="1">
    <location>
        <begin position="36"/>
        <end position="401"/>
    </location>
</feature>
<gene>
    <name evidence="2" type="ORF">BKE38_14210</name>
</gene>
<name>A0A1V2H2C3_9PROT</name>
<sequence length="401" mass="41071">MNENTGKNVMRKSQGKSLWLAATALALAASLPVAAEIAVSGNDNKRALVDGVNTVVRDPKPDTIAVIDLSGGEPRIIGQLAVPHSVIGPPNSIAVSPDERLALASSAEKIDPADPTKTVPDNRVSVIDLSSMPPKLVGTVEVGAGPSGVSINPAGTLALVANRNGGTVSVLKIAGQQVSVVGTVTIGAATTGASHAQFTPDGRHALVTRDNDSIVSVLRVDGETVTKLERDLTAGVRPYSAAVSPAGWAVVGNVGRSVNNTGDQDTVSLIDLSREPFRTIDTVTVGPTPEGVMASPDGVHAVAVVHNGSGRAPADPLRGRSMVKLLKVENGRLTVVAEAPAGDWVQGMAFSRDGKTLLIGNMADKQVAIYRIDGDRLEATGRSLPVDGGPAALGTVPVSLR</sequence>
<dbReference type="InterPro" id="IPR015943">
    <property type="entry name" value="WD40/YVTN_repeat-like_dom_sf"/>
</dbReference>
<accession>A0A1V2H2C3</accession>
<evidence type="ECO:0008006" key="4">
    <source>
        <dbReference type="Google" id="ProtNLM"/>
    </source>
</evidence>
<organism evidence="2 3">
    <name type="scientific">Teichococcus deserti</name>
    <dbReference type="NCBI Taxonomy" id="1817963"/>
    <lineage>
        <taxon>Bacteria</taxon>
        <taxon>Pseudomonadati</taxon>
        <taxon>Pseudomonadota</taxon>
        <taxon>Alphaproteobacteria</taxon>
        <taxon>Acetobacterales</taxon>
        <taxon>Roseomonadaceae</taxon>
        <taxon>Roseomonas</taxon>
    </lineage>
</organism>
<dbReference type="Gene3D" id="2.130.10.10">
    <property type="entry name" value="YVTN repeat-like/Quinoprotein amine dehydrogenase"/>
    <property type="match status" value="2"/>
</dbReference>
<evidence type="ECO:0000313" key="3">
    <source>
        <dbReference type="Proteomes" id="UP000188879"/>
    </source>
</evidence>
<dbReference type="PANTHER" id="PTHR47197:SF3">
    <property type="entry name" value="DIHYDRO-HEME D1 DEHYDROGENASE"/>
    <property type="match status" value="1"/>
</dbReference>
<keyword evidence="3" id="KW-1185">Reference proteome</keyword>
<feature type="signal peptide" evidence="1">
    <location>
        <begin position="1"/>
        <end position="35"/>
    </location>
</feature>
<dbReference type="Proteomes" id="UP000188879">
    <property type="component" value="Unassembled WGS sequence"/>
</dbReference>
<keyword evidence="1" id="KW-0732">Signal</keyword>
<dbReference type="AlphaFoldDB" id="A0A1V2H2C3"/>
<dbReference type="PANTHER" id="PTHR47197">
    <property type="entry name" value="PROTEIN NIRF"/>
    <property type="match status" value="1"/>
</dbReference>
<proteinExistence type="predicted"/>
<protein>
    <recommendedName>
        <fullName evidence="4">Mandelate racemase</fullName>
    </recommendedName>
</protein>
<reference evidence="2 3" key="1">
    <citation type="submission" date="2016-10" db="EMBL/GenBank/DDBJ databases">
        <title>Draft Genome sequence of Roseomonas sp. strain M3.</title>
        <authorList>
            <person name="Subhash Y."/>
            <person name="Lee S."/>
        </authorList>
    </citation>
    <scope>NUCLEOTIDE SEQUENCE [LARGE SCALE GENOMIC DNA]</scope>
    <source>
        <strain evidence="2 3">M3</strain>
    </source>
</reference>
<dbReference type="InterPro" id="IPR051200">
    <property type="entry name" value="Host-pathogen_enzymatic-act"/>
</dbReference>